<dbReference type="EMBL" id="JACHGT010000006">
    <property type="protein sequence ID" value="MBB6035275.1"/>
    <property type="molecule type" value="Genomic_DNA"/>
</dbReference>
<dbReference type="InterPro" id="IPR016117">
    <property type="entry name" value="ArgJ-like_dom_sf"/>
</dbReference>
<dbReference type="Gene3D" id="3.60.70.12">
    <property type="entry name" value="L-amino peptidase D-ALA esterase/amidase"/>
    <property type="match status" value="1"/>
</dbReference>
<dbReference type="GO" id="GO:0004177">
    <property type="term" value="F:aminopeptidase activity"/>
    <property type="evidence" value="ECO:0007669"/>
    <property type="project" value="UniProtKB-KW"/>
</dbReference>
<proteinExistence type="inferred from homology"/>
<dbReference type="Pfam" id="PF03576">
    <property type="entry name" value="Peptidase_S58"/>
    <property type="match status" value="1"/>
</dbReference>
<sequence length="331" mass="33487">MTTRARDHGLVPAPGRTGPHNAITDVPGVRVGHTTILRPPTVHSGVTAIVPDGIGPHSPLSAGFFAGNGYGKFIGATQLAELGVIESPIVLTSTLSAFRAADALVSWMLSRPDCADVVSFNPVVGECNDGWLSDGRARPVGEADVLAAIETADGGPVAEGSVGAGTGTGALGFKAGIGTSSRVVELAGVEVTLGVLVQANFGGRLRVGGVVPDLGVDDPAATEAGSCMIVAATDAPLDARQLTRLSRRLVFGLGRVGADYTHGSGDYGLAFTVRPGPAPADAALNPLLTAALDAVEESVLNALAAARTTVGRDGRSLPGIPMDRLRSLVVR</sequence>
<dbReference type="PANTHER" id="PTHR36512:SF3">
    <property type="entry name" value="BLR5678 PROTEIN"/>
    <property type="match status" value="1"/>
</dbReference>
<keyword evidence="4" id="KW-1185">Reference proteome</keyword>
<evidence type="ECO:0000313" key="3">
    <source>
        <dbReference type="EMBL" id="MBB6035275.1"/>
    </source>
</evidence>
<comment type="caution">
    <text evidence="3">The sequence shown here is derived from an EMBL/GenBank/DDBJ whole genome shotgun (WGS) entry which is preliminary data.</text>
</comment>
<comment type="similarity">
    <text evidence="1">Belongs to the peptidase S58 family.</text>
</comment>
<keyword evidence="3" id="KW-0645">Protease</keyword>
<dbReference type="AlphaFoldDB" id="A0A841FHR3"/>
<accession>A0A841FHR3</accession>
<protein>
    <submittedName>
        <fullName evidence="3">D-aminopeptidase</fullName>
        <ecNumber evidence="3">3.4.11.19</ecNumber>
    </submittedName>
</protein>
<feature type="region of interest" description="Disordered" evidence="2">
    <location>
        <begin position="1"/>
        <end position="23"/>
    </location>
</feature>
<dbReference type="SUPFAM" id="SSF56266">
    <property type="entry name" value="DmpA/ArgJ-like"/>
    <property type="match status" value="1"/>
</dbReference>
<keyword evidence="3" id="KW-0031">Aminopeptidase</keyword>
<evidence type="ECO:0000256" key="2">
    <source>
        <dbReference type="SAM" id="MobiDB-lite"/>
    </source>
</evidence>
<gene>
    <name evidence="3" type="ORF">HNR73_003132</name>
</gene>
<dbReference type="InterPro" id="IPR005321">
    <property type="entry name" value="Peptidase_S58_DmpA"/>
</dbReference>
<dbReference type="EC" id="3.4.11.19" evidence="3"/>
<evidence type="ECO:0000256" key="1">
    <source>
        <dbReference type="ARBA" id="ARBA00007068"/>
    </source>
</evidence>
<keyword evidence="3" id="KW-0378">Hydrolase</keyword>
<evidence type="ECO:0000313" key="4">
    <source>
        <dbReference type="Proteomes" id="UP000548476"/>
    </source>
</evidence>
<dbReference type="PANTHER" id="PTHR36512">
    <property type="entry name" value="D-AMINOPEPTIDASE"/>
    <property type="match status" value="1"/>
</dbReference>
<name>A0A841FHR3_9ACTN</name>
<dbReference type="RefSeq" id="WP_184788125.1">
    <property type="nucleotide sequence ID" value="NZ_BONT01000004.1"/>
</dbReference>
<organism evidence="3 4">
    <name type="scientific">Phytomonospora endophytica</name>
    <dbReference type="NCBI Taxonomy" id="714109"/>
    <lineage>
        <taxon>Bacteria</taxon>
        <taxon>Bacillati</taxon>
        <taxon>Actinomycetota</taxon>
        <taxon>Actinomycetes</taxon>
        <taxon>Micromonosporales</taxon>
        <taxon>Micromonosporaceae</taxon>
        <taxon>Phytomonospora</taxon>
    </lineage>
</organism>
<dbReference type="Proteomes" id="UP000548476">
    <property type="component" value="Unassembled WGS sequence"/>
</dbReference>
<reference evidence="3 4" key="1">
    <citation type="submission" date="2020-08" db="EMBL/GenBank/DDBJ databases">
        <title>Genomic Encyclopedia of Type Strains, Phase IV (KMG-IV): sequencing the most valuable type-strain genomes for metagenomic binning, comparative biology and taxonomic classification.</title>
        <authorList>
            <person name="Goeker M."/>
        </authorList>
    </citation>
    <scope>NUCLEOTIDE SEQUENCE [LARGE SCALE GENOMIC DNA]</scope>
    <source>
        <strain evidence="3 4">YIM 65646</strain>
    </source>
</reference>